<evidence type="ECO:0000256" key="1">
    <source>
        <dbReference type="SAM" id="MobiDB-lite"/>
    </source>
</evidence>
<dbReference type="Pfam" id="PF11523">
    <property type="entry name" value="DUF3223"/>
    <property type="match status" value="1"/>
</dbReference>
<dbReference type="GO" id="GO:0017126">
    <property type="term" value="P:nucleologenesis"/>
    <property type="evidence" value="ECO:0007669"/>
    <property type="project" value="TreeGrafter"/>
</dbReference>
<sequence length="267" mass="29390">MAEGITDAAAENIDEPEAQLPEDMDLVTGFPGESIATESAAVLPDIADKASENGGVKRGREDEEDDEEKGATKKPNLERSVEEERLEELEAKEVGGEDREEEEVKEAVEVEEVRKEETEPAAVNIGPKMFCSSVEMFDYFHKLLHDWPANLDINKYEHLALIDLLKKGHADAGKKIGEGVQAFQVRYHPAWKSRCFFIVRSDGSVDDFSFRKCVDHILPLPDNMKVPFASSNGKKAWGQQKVGGGGRGHGRGGRGGRGRGSKGRLDI</sequence>
<dbReference type="GO" id="GO:1901259">
    <property type="term" value="P:chloroplast rRNA processing"/>
    <property type="evidence" value="ECO:0007669"/>
    <property type="project" value="TreeGrafter"/>
</dbReference>
<gene>
    <name evidence="2" type="ORF">IEQ34_018326</name>
</gene>
<dbReference type="InterPro" id="IPR044673">
    <property type="entry name" value="DCL-like"/>
</dbReference>
<dbReference type="AlphaFoldDB" id="A0AAV7GCY6"/>
<dbReference type="Gene3D" id="3.10.450.40">
    <property type="match status" value="1"/>
</dbReference>
<name>A0AAV7GCY6_DENCH</name>
<dbReference type="FunFam" id="3.10.450.40:FF:000016">
    <property type="entry name" value="Predicted protein"/>
    <property type="match status" value="1"/>
</dbReference>
<feature type="region of interest" description="Disordered" evidence="1">
    <location>
        <begin position="1"/>
        <end position="113"/>
    </location>
</feature>
<feature type="compositionally biased region" description="Basic residues" evidence="1">
    <location>
        <begin position="248"/>
        <end position="267"/>
    </location>
</feature>
<dbReference type="EMBL" id="JAGFBR010000016">
    <property type="protein sequence ID" value="KAH0454002.1"/>
    <property type="molecule type" value="Genomic_DNA"/>
</dbReference>
<evidence type="ECO:0000313" key="3">
    <source>
        <dbReference type="Proteomes" id="UP000775213"/>
    </source>
</evidence>
<feature type="compositionally biased region" description="Basic and acidic residues" evidence="1">
    <location>
        <begin position="69"/>
        <end position="97"/>
    </location>
</feature>
<dbReference type="PANTHER" id="PTHR33415:SF12">
    <property type="entry name" value="PROTEIN EMBRYO DEFECTIVE 514"/>
    <property type="match status" value="1"/>
</dbReference>
<dbReference type="Proteomes" id="UP000775213">
    <property type="component" value="Unassembled WGS sequence"/>
</dbReference>
<evidence type="ECO:0000313" key="2">
    <source>
        <dbReference type="EMBL" id="KAH0454002.1"/>
    </source>
</evidence>
<organism evidence="2 3">
    <name type="scientific">Dendrobium chrysotoxum</name>
    <name type="common">Orchid</name>
    <dbReference type="NCBI Taxonomy" id="161865"/>
    <lineage>
        <taxon>Eukaryota</taxon>
        <taxon>Viridiplantae</taxon>
        <taxon>Streptophyta</taxon>
        <taxon>Embryophyta</taxon>
        <taxon>Tracheophyta</taxon>
        <taxon>Spermatophyta</taxon>
        <taxon>Magnoliopsida</taxon>
        <taxon>Liliopsida</taxon>
        <taxon>Asparagales</taxon>
        <taxon>Orchidaceae</taxon>
        <taxon>Epidendroideae</taxon>
        <taxon>Malaxideae</taxon>
        <taxon>Dendrobiinae</taxon>
        <taxon>Dendrobium</taxon>
    </lineage>
</organism>
<dbReference type="GO" id="GO:0009507">
    <property type="term" value="C:chloroplast"/>
    <property type="evidence" value="ECO:0007669"/>
    <property type="project" value="TreeGrafter"/>
</dbReference>
<comment type="caution">
    <text evidence="2">The sequence shown here is derived from an EMBL/GenBank/DDBJ whole genome shotgun (WGS) entry which is preliminary data.</text>
</comment>
<proteinExistence type="predicted"/>
<keyword evidence="3" id="KW-1185">Reference proteome</keyword>
<dbReference type="GO" id="GO:0009658">
    <property type="term" value="P:chloroplast organization"/>
    <property type="evidence" value="ECO:0007669"/>
    <property type="project" value="TreeGrafter"/>
</dbReference>
<dbReference type="GO" id="GO:0005634">
    <property type="term" value="C:nucleus"/>
    <property type="evidence" value="ECO:0007669"/>
    <property type="project" value="TreeGrafter"/>
</dbReference>
<feature type="region of interest" description="Disordered" evidence="1">
    <location>
        <begin position="233"/>
        <end position="267"/>
    </location>
</feature>
<feature type="compositionally biased region" description="Acidic residues" evidence="1">
    <location>
        <begin position="12"/>
        <end position="25"/>
    </location>
</feature>
<protein>
    <submittedName>
        <fullName evidence="2">Uncharacterized protein</fullName>
    </submittedName>
</protein>
<reference evidence="2 3" key="1">
    <citation type="journal article" date="2021" name="Hortic Res">
        <title>Chromosome-scale assembly of the Dendrobium chrysotoxum genome enhances the understanding of orchid evolution.</title>
        <authorList>
            <person name="Zhang Y."/>
            <person name="Zhang G.Q."/>
            <person name="Zhang D."/>
            <person name="Liu X.D."/>
            <person name="Xu X.Y."/>
            <person name="Sun W.H."/>
            <person name="Yu X."/>
            <person name="Zhu X."/>
            <person name="Wang Z.W."/>
            <person name="Zhao X."/>
            <person name="Zhong W.Y."/>
            <person name="Chen H."/>
            <person name="Yin W.L."/>
            <person name="Huang T."/>
            <person name="Niu S.C."/>
            <person name="Liu Z.J."/>
        </authorList>
    </citation>
    <scope>NUCLEOTIDE SEQUENCE [LARGE SCALE GENOMIC DNA]</scope>
    <source>
        <strain evidence="2">Lindl</strain>
    </source>
</reference>
<dbReference type="PANTHER" id="PTHR33415">
    <property type="entry name" value="PROTEIN EMBRYO DEFECTIVE 514"/>
    <property type="match status" value="1"/>
</dbReference>
<accession>A0AAV7GCY6</accession>